<feature type="active site" description="Charge relay system" evidence="9">
    <location>
        <position position="162"/>
    </location>
</feature>
<accession>E6TVJ2</accession>
<dbReference type="PANTHER" id="PTHR43806:SF11">
    <property type="entry name" value="CEREVISIN-RELATED"/>
    <property type="match status" value="1"/>
</dbReference>
<evidence type="ECO:0000313" key="13">
    <source>
        <dbReference type="EMBL" id="ADU31009.1"/>
    </source>
</evidence>
<dbReference type="InterPro" id="IPR000209">
    <property type="entry name" value="Peptidase_S8/S53_dom"/>
</dbReference>
<dbReference type="Pfam" id="PF22148">
    <property type="entry name" value="Fervidolysin_NPro-like"/>
    <property type="match status" value="1"/>
</dbReference>
<comment type="cofactor">
    <cofactor evidence="1">
        <name>Ca(2+)</name>
        <dbReference type="ChEBI" id="CHEBI:29108"/>
    </cofactor>
</comment>
<dbReference type="Proteomes" id="UP000001401">
    <property type="component" value="Chromosome"/>
</dbReference>
<evidence type="ECO:0000256" key="6">
    <source>
        <dbReference type="ARBA" id="ARBA00022801"/>
    </source>
</evidence>
<dbReference type="InterPro" id="IPR050131">
    <property type="entry name" value="Peptidase_S8_subtilisin-like"/>
</dbReference>
<dbReference type="PROSITE" id="PS00137">
    <property type="entry name" value="SUBTILASE_HIS"/>
    <property type="match status" value="1"/>
</dbReference>
<dbReference type="PROSITE" id="PS00136">
    <property type="entry name" value="SUBTILASE_ASP"/>
    <property type="match status" value="1"/>
</dbReference>
<dbReference type="EMBL" id="CP002394">
    <property type="protein sequence ID" value="ADU31009.1"/>
    <property type="molecule type" value="Genomic_DNA"/>
</dbReference>
<dbReference type="GO" id="GO:0005576">
    <property type="term" value="C:extracellular region"/>
    <property type="evidence" value="ECO:0007669"/>
    <property type="project" value="UniProtKB-SubCell"/>
</dbReference>
<dbReference type="eggNOG" id="COG1404">
    <property type="taxonomic scope" value="Bacteria"/>
</dbReference>
<evidence type="ECO:0000256" key="10">
    <source>
        <dbReference type="RuleBase" id="RU003355"/>
    </source>
</evidence>
<keyword evidence="14" id="KW-1185">Reference proteome</keyword>
<evidence type="ECO:0000259" key="11">
    <source>
        <dbReference type="Pfam" id="PF00082"/>
    </source>
</evidence>
<reference evidence="13" key="1">
    <citation type="submission" date="2010-12" db="EMBL/GenBank/DDBJ databases">
        <title>Complete sequence of Bacillus cellulosilyticus DSM 2522.</title>
        <authorList>
            <consortium name="US DOE Joint Genome Institute"/>
            <person name="Lucas S."/>
            <person name="Copeland A."/>
            <person name="Lapidus A."/>
            <person name="Cheng J.-F."/>
            <person name="Bruce D."/>
            <person name="Goodwin L."/>
            <person name="Pitluck S."/>
            <person name="Chertkov O."/>
            <person name="Detter J.C."/>
            <person name="Han C."/>
            <person name="Tapia R."/>
            <person name="Land M."/>
            <person name="Hauser L."/>
            <person name="Jeffries C."/>
            <person name="Kyrpides N."/>
            <person name="Ivanova N."/>
            <person name="Mikhailova N."/>
            <person name="Brumm P."/>
            <person name="Mead D."/>
            <person name="Woyke T."/>
        </authorList>
    </citation>
    <scope>NUCLEOTIDE SEQUENCE [LARGE SCALE GENOMIC DNA]</scope>
    <source>
        <strain evidence="13">DSM 2522</strain>
    </source>
</reference>
<dbReference type="SUPFAM" id="SSF52743">
    <property type="entry name" value="Subtilisin-like"/>
    <property type="match status" value="1"/>
</dbReference>
<keyword evidence="5 9" id="KW-0645">Protease</keyword>
<evidence type="ECO:0000256" key="5">
    <source>
        <dbReference type="ARBA" id="ARBA00022670"/>
    </source>
</evidence>
<dbReference type="AlphaFoldDB" id="E6TVJ2"/>
<dbReference type="HOGENOM" id="CLU_011263_15_6_9"/>
<keyword evidence="8" id="KW-0106">Calcium</keyword>
<dbReference type="InterPro" id="IPR023827">
    <property type="entry name" value="Peptidase_S8_Asp-AS"/>
</dbReference>
<dbReference type="InterPro" id="IPR022398">
    <property type="entry name" value="Peptidase_S8_His-AS"/>
</dbReference>
<dbReference type="PANTHER" id="PTHR43806">
    <property type="entry name" value="PEPTIDASE S8"/>
    <property type="match status" value="1"/>
</dbReference>
<dbReference type="InterPro" id="IPR023828">
    <property type="entry name" value="Peptidase_S8_Ser-AS"/>
</dbReference>
<dbReference type="PRINTS" id="PR00723">
    <property type="entry name" value="SUBTILISIN"/>
</dbReference>
<dbReference type="InterPro" id="IPR015500">
    <property type="entry name" value="Peptidase_S8_subtilisin-rel"/>
</dbReference>
<name>E6TVJ2_EVAC2</name>
<protein>
    <submittedName>
        <fullName evidence="13">Peptidase S8 and S53 subtilisin kexin sedolisin</fullName>
    </submittedName>
</protein>
<comment type="similarity">
    <text evidence="3 9 10">Belongs to the peptidase S8 family.</text>
</comment>
<gene>
    <name evidence="13" type="ordered locus">Bcell_2754</name>
</gene>
<dbReference type="GO" id="GO:0004252">
    <property type="term" value="F:serine-type endopeptidase activity"/>
    <property type="evidence" value="ECO:0007669"/>
    <property type="project" value="UniProtKB-UniRule"/>
</dbReference>
<dbReference type="PROSITE" id="PS00138">
    <property type="entry name" value="SUBTILASE_SER"/>
    <property type="match status" value="1"/>
</dbReference>
<dbReference type="OrthoDB" id="9798386at2"/>
<feature type="domain" description="Peptidase S8/S53" evidence="11">
    <location>
        <begin position="125"/>
        <end position="360"/>
    </location>
</feature>
<evidence type="ECO:0000256" key="1">
    <source>
        <dbReference type="ARBA" id="ARBA00001913"/>
    </source>
</evidence>
<feature type="active site" description="Charge relay system" evidence="9">
    <location>
        <position position="324"/>
    </location>
</feature>
<feature type="domain" description="Fervidolysin-like N-terminal prodomain" evidence="12">
    <location>
        <begin position="6"/>
        <end position="67"/>
    </location>
</feature>
<keyword evidence="6 9" id="KW-0378">Hydrolase</keyword>
<comment type="subcellular location">
    <subcellularLocation>
        <location evidence="2">Secreted</location>
    </subcellularLocation>
</comment>
<dbReference type="CDD" id="cd07484">
    <property type="entry name" value="Peptidases_S8_Thermitase_like"/>
    <property type="match status" value="1"/>
</dbReference>
<dbReference type="RefSeq" id="WP_013489342.1">
    <property type="nucleotide sequence ID" value="NC_014829.1"/>
</dbReference>
<evidence type="ECO:0000256" key="3">
    <source>
        <dbReference type="ARBA" id="ARBA00011073"/>
    </source>
</evidence>
<evidence type="ECO:0000256" key="7">
    <source>
        <dbReference type="ARBA" id="ARBA00022825"/>
    </source>
</evidence>
<evidence type="ECO:0000313" key="14">
    <source>
        <dbReference type="Proteomes" id="UP000001401"/>
    </source>
</evidence>
<organism evidence="13 14">
    <name type="scientific">Evansella cellulosilytica (strain ATCC 21833 / DSM 2522 / FERM P-1141 / JCM 9156 / N-4)</name>
    <name type="common">Bacillus cellulosilyticus</name>
    <dbReference type="NCBI Taxonomy" id="649639"/>
    <lineage>
        <taxon>Bacteria</taxon>
        <taxon>Bacillati</taxon>
        <taxon>Bacillota</taxon>
        <taxon>Bacilli</taxon>
        <taxon>Bacillales</taxon>
        <taxon>Bacillaceae</taxon>
        <taxon>Evansella</taxon>
    </lineage>
</organism>
<dbReference type="InterPro" id="IPR036852">
    <property type="entry name" value="Peptidase_S8/S53_dom_sf"/>
</dbReference>
<evidence type="ECO:0000256" key="4">
    <source>
        <dbReference type="ARBA" id="ARBA00022525"/>
    </source>
</evidence>
<dbReference type="PROSITE" id="PS51892">
    <property type="entry name" value="SUBTILASE"/>
    <property type="match status" value="1"/>
</dbReference>
<keyword evidence="7 9" id="KW-0720">Serine protease</keyword>
<evidence type="ECO:0000256" key="2">
    <source>
        <dbReference type="ARBA" id="ARBA00004613"/>
    </source>
</evidence>
<dbReference type="KEGG" id="bco:Bcell_2754"/>
<dbReference type="InterPro" id="IPR034084">
    <property type="entry name" value="Thermitase-like_dom"/>
</dbReference>
<keyword evidence="4" id="KW-0964">Secreted</keyword>
<evidence type="ECO:0000259" key="12">
    <source>
        <dbReference type="Pfam" id="PF22148"/>
    </source>
</evidence>
<dbReference type="InterPro" id="IPR054399">
    <property type="entry name" value="Fervidolysin-like_N_prodom"/>
</dbReference>
<dbReference type="Pfam" id="PF00082">
    <property type="entry name" value="Peptidase_S8"/>
    <property type="match status" value="1"/>
</dbReference>
<evidence type="ECO:0000256" key="9">
    <source>
        <dbReference type="PROSITE-ProRule" id="PRU01240"/>
    </source>
</evidence>
<proteinExistence type="inferred from homology"/>
<dbReference type="Gene3D" id="3.40.50.200">
    <property type="entry name" value="Peptidase S8/S53 domain"/>
    <property type="match status" value="1"/>
</dbReference>
<feature type="active site" description="Charge relay system" evidence="9">
    <location>
        <position position="130"/>
    </location>
</feature>
<sequence>MAPLQQLVVCFKPRTKRSSCLKMHKEMKAKLVKEMKEIGMHVVRVPNNEASSCLTKYASSPSVRFVEEDQFIQVEPISTSSDLASINNNTSTTTNDPLLQKQWGLENVNAQEAWELANVSPISSTIAILDTGVSRHHEDLRGKVIHQAIFSNSSTVDDVHGHGTHVAGIAAAITNNGNGIAGISYNSAGIMNIKVMGDTGGGTMSNVAEGIIYATNQGADVINLSLGSTMISETLRSAVNYAHNNGVLLVGAAGNNATNMEHYPAAYNQVLAVAATNETNELTSFSNYGTWVEIAAPGQEIVSTYINEESGNSLSEYSAASGTSQAAPFISGLAALIKSTTPTLNNREMRVILQRAANQSVSGGPIRFGRIDARRAIQLALNIANNNPQQRTNIPGLWLNL</sequence>
<evidence type="ECO:0000256" key="8">
    <source>
        <dbReference type="ARBA" id="ARBA00022837"/>
    </source>
</evidence>
<dbReference type="GO" id="GO:0006508">
    <property type="term" value="P:proteolysis"/>
    <property type="evidence" value="ECO:0007669"/>
    <property type="project" value="UniProtKB-KW"/>
</dbReference>